<proteinExistence type="predicted"/>
<reference evidence="2 3" key="1">
    <citation type="submission" date="2019-10" db="EMBL/GenBank/DDBJ databases">
        <authorList>
            <person name="Palmer J.M."/>
        </authorList>
    </citation>
    <scope>NUCLEOTIDE SEQUENCE [LARGE SCALE GENOMIC DNA]</scope>
    <source>
        <strain evidence="2 3">TWF696</strain>
    </source>
</reference>
<dbReference type="EMBL" id="JAVHNQ010000009">
    <property type="protein sequence ID" value="KAK6339006.1"/>
    <property type="molecule type" value="Genomic_DNA"/>
</dbReference>
<protein>
    <submittedName>
        <fullName evidence="2">Uncharacterized protein</fullName>
    </submittedName>
</protein>
<gene>
    <name evidence="2" type="ORF">TWF696_009802</name>
</gene>
<organism evidence="2 3">
    <name type="scientific">Orbilia brochopaga</name>
    <dbReference type="NCBI Taxonomy" id="3140254"/>
    <lineage>
        <taxon>Eukaryota</taxon>
        <taxon>Fungi</taxon>
        <taxon>Dikarya</taxon>
        <taxon>Ascomycota</taxon>
        <taxon>Pezizomycotina</taxon>
        <taxon>Orbiliomycetes</taxon>
        <taxon>Orbiliales</taxon>
        <taxon>Orbiliaceae</taxon>
        <taxon>Orbilia</taxon>
    </lineage>
</organism>
<dbReference type="Proteomes" id="UP001375240">
    <property type="component" value="Unassembled WGS sequence"/>
</dbReference>
<sequence>MDIDPADDLFVQKPPGAPADGEGDEDNADDDVEVEEIYHLTHRHFYPNFNCGLLERSMGVTPQEPLAPPHSTSPELIWFEVDFLKHHSTDAGSLRNYIILGTRPTFPHTVVTFLRHIIKNPLEGDTGWHYPAPQPPYSTAPGSVVHWIVDIPNMKLTPCPLSGPPRRAVRSTNVIGDLVMLSANSAWDIQRDEFAQAIAWSNIATEENSVFEVRYGEQGGSFELKKLVEATACLCGCGMAKKEDVHIKISLKSGMIFWFPYQVKEIPPGAGEFKYIANEFSGQSPFIYIDLADLTRAELARHFPNATLDVRALEVAILTRKPPLRFCDSKDHADWYASAEALFICIEWATRTIFRAKYRINPLDLTVKSLGIVSKRHMPEVPPHDCEAMSAELPIKHYPKWGYKSSSMFSLKLEEIGVELQLDGISDTDDDLLVDDDDDE</sequence>
<feature type="region of interest" description="Disordered" evidence="1">
    <location>
        <begin position="1"/>
        <end position="28"/>
    </location>
</feature>
<comment type="caution">
    <text evidence="2">The sequence shown here is derived from an EMBL/GenBank/DDBJ whole genome shotgun (WGS) entry which is preliminary data.</text>
</comment>
<keyword evidence="3" id="KW-1185">Reference proteome</keyword>
<name>A0AAV9UFD8_9PEZI</name>
<dbReference type="AlphaFoldDB" id="A0AAV9UFD8"/>
<evidence type="ECO:0000313" key="2">
    <source>
        <dbReference type="EMBL" id="KAK6339006.1"/>
    </source>
</evidence>
<accession>A0AAV9UFD8</accession>
<evidence type="ECO:0000256" key="1">
    <source>
        <dbReference type="SAM" id="MobiDB-lite"/>
    </source>
</evidence>
<evidence type="ECO:0000313" key="3">
    <source>
        <dbReference type="Proteomes" id="UP001375240"/>
    </source>
</evidence>